<gene>
    <name evidence="1" type="ORF">MGAL_10B054437</name>
</gene>
<comment type="caution">
    <text evidence="1">The sequence shown here is derived from an EMBL/GenBank/DDBJ whole genome shotgun (WGS) entry which is preliminary data.</text>
</comment>
<protein>
    <submittedName>
        <fullName evidence="1">Uncharacterized protein</fullName>
    </submittedName>
</protein>
<keyword evidence="2" id="KW-1185">Reference proteome</keyword>
<dbReference type="EMBL" id="UYJE01004633">
    <property type="protein sequence ID" value="VDI29833.1"/>
    <property type="molecule type" value="Genomic_DNA"/>
</dbReference>
<dbReference type="Proteomes" id="UP000596742">
    <property type="component" value="Unassembled WGS sequence"/>
</dbReference>
<evidence type="ECO:0000313" key="2">
    <source>
        <dbReference type="Proteomes" id="UP000596742"/>
    </source>
</evidence>
<accession>A0A8B6E7L8</accession>
<proteinExistence type="predicted"/>
<name>A0A8B6E7L8_MYTGA</name>
<organism evidence="1 2">
    <name type="scientific">Mytilus galloprovincialis</name>
    <name type="common">Mediterranean mussel</name>
    <dbReference type="NCBI Taxonomy" id="29158"/>
    <lineage>
        <taxon>Eukaryota</taxon>
        <taxon>Metazoa</taxon>
        <taxon>Spiralia</taxon>
        <taxon>Lophotrochozoa</taxon>
        <taxon>Mollusca</taxon>
        <taxon>Bivalvia</taxon>
        <taxon>Autobranchia</taxon>
        <taxon>Pteriomorphia</taxon>
        <taxon>Mytilida</taxon>
        <taxon>Mytiloidea</taxon>
        <taxon>Mytilidae</taxon>
        <taxon>Mytilinae</taxon>
        <taxon>Mytilus</taxon>
    </lineage>
</organism>
<reference evidence="1" key="1">
    <citation type="submission" date="2018-11" db="EMBL/GenBank/DDBJ databases">
        <authorList>
            <person name="Alioto T."/>
            <person name="Alioto T."/>
        </authorList>
    </citation>
    <scope>NUCLEOTIDE SEQUENCE</scope>
</reference>
<dbReference type="Pfam" id="PF13148">
    <property type="entry name" value="DUF3987"/>
    <property type="match status" value="1"/>
</dbReference>
<dbReference type="InterPro" id="IPR025048">
    <property type="entry name" value="DUF3987"/>
</dbReference>
<sequence>MSVRRFSDVDVFELYKTAYRIKITWEEILTPKVYNFLDVYEKSTNCSKGMVIPALMALTSSLCGPKTKVKSSSLLTSTLNSYIFSVCEPGGGKSLTFDKVVESVLAAYFQKTGKRLNLENYTTAGIHRHQQDNQGIGLVTSDEGNHFLSSVQAKQVKGESERALLCKMWNGKGDFSSLASGCRGFTETSMSLFLLIQPTPLLSEIHNFTDNDGFLDRFVFLTKPVITISYEGKHDSLREVSSKRFRKNLPNDNGRP</sequence>
<evidence type="ECO:0000313" key="1">
    <source>
        <dbReference type="EMBL" id="VDI29833.1"/>
    </source>
</evidence>
<dbReference type="AlphaFoldDB" id="A0A8B6E7L8"/>